<evidence type="ECO:0000313" key="2">
    <source>
        <dbReference type="EMBL" id="GEM44954.1"/>
    </source>
</evidence>
<accession>A0A511MWK0</accession>
<sequence length="212" mass="24056">MVFSRFLPKNPEFIQMFAQSAKNAHETAKALADLMDNYTDVETKVRKIRDLEHAGDKITHDLTNALTTTFVTPFDRDDIMLLASRLDDLVDSIEEAARRMWLYRMPAPTPEAKKLAHIIQGQTAAMADTMHMLIDARHSDQLRQVVRTVTSLEDDGDKILDEVLSKLYDGVNDIKGVISSIRWGELYQYLEDATDRAQDVAYTIEGILLKNA</sequence>
<dbReference type="RefSeq" id="WP_146882147.1">
    <property type="nucleotide sequence ID" value="NZ_BJXB01000002.1"/>
</dbReference>
<dbReference type="InterPro" id="IPR052912">
    <property type="entry name" value="UPF0111_domain"/>
</dbReference>
<protein>
    <recommendedName>
        <fullName evidence="4">Pit accessory protein</fullName>
    </recommendedName>
</protein>
<dbReference type="EMBL" id="BJXB01000002">
    <property type="protein sequence ID" value="GEM44954.1"/>
    <property type="molecule type" value="Genomic_DNA"/>
</dbReference>
<dbReference type="Pfam" id="PF01865">
    <property type="entry name" value="PhoU_div"/>
    <property type="match status" value="1"/>
</dbReference>
<name>A0A511MWK0_DEIC1</name>
<dbReference type="PANTHER" id="PTHR37298:SF1">
    <property type="entry name" value="UPF0111 PROTEIN YKAA"/>
    <property type="match status" value="1"/>
</dbReference>
<comment type="similarity">
    <text evidence="1">Belongs to the UPF0111 family.</text>
</comment>
<evidence type="ECO:0000313" key="3">
    <source>
        <dbReference type="Proteomes" id="UP000321306"/>
    </source>
</evidence>
<proteinExistence type="inferred from homology"/>
<dbReference type="OrthoDB" id="9797568at2"/>
<dbReference type="Gene3D" id="1.20.58.220">
    <property type="entry name" value="Phosphate transport system protein phou homolog 2, domain 2"/>
    <property type="match status" value="1"/>
</dbReference>
<comment type="caution">
    <text evidence="2">The sequence shown here is derived from an EMBL/GenBank/DDBJ whole genome shotgun (WGS) entry which is preliminary data.</text>
</comment>
<evidence type="ECO:0008006" key="4">
    <source>
        <dbReference type="Google" id="ProtNLM"/>
    </source>
</evidence>
<dbReference type="PANTHER" id="PTHR37298">
    <property type="entry name" value="UPF0111 PROTEIN YKAA"/>
    <property type="match status" value="1"/>
</dbReference>
<dbReference type="Proteomes" id="UP000321306">
    <property type="component" value="Unassembled WGS sequence"/>
</dbReference>
<organism evidence="2 3">
    <name type="scientific">Deinococcus cellulosilyticus (strain DSM 18568 / NBRC 106333 / KACC 11606 / 5516J-15)</name>
    <dbReference type="NCBI Taxonomy" id="1223518"/>
    <lineage>
        <taxon>Bacteria</taxon>
        <taxon>Thermotogati</taxon>
        <taxon>Deinococcota</taxon>
        <taxon>Deinococci</taxon>
        <taxon>Deinococcales</taxon>
        <taxon>Deinococcaceae</taxon>
        <taxon>Deinococcus</taxon>
    </lineage>
</organism>
<gene>
    <name evidence="2" type="ORF">DC3_05890</name>
</gene>
<keyword evidence="3" id="KW-1185">Reference proteome</keyword>
<reference evidence="2 3" key="1">
    <citation type="submission" date="2019-07" db="EMBL/GenBank/DDBJ databases">
        <title>Whole genome shotgun sequence of Deinococcus cellulosilyticus NBRC 106333.</title>
        <authorList>
            <person name="Hosoyama A."/>
            <person name="Uohara A."/>
            <person name="Ohji S."/>
            <person name="Ichikawa N."/>
        </authorList>
    </citation>
    <scope>NUCLEOTIDE SEQUENCE [LARGE SCALE GENOMIC DNA]</scope>
    <source>
        <strain evidence="2 3">NBRC 106333</strain>
    </source>
</reference>
<dbReference type="InterPro" id="IPR018445">
    <property type="entry name" value="Put_Phosphate_transp_reg"/>
</dbReference>
<dbReference type="InterPro" id="IPR038078">
    <property type="entry name" value="PhoU-like_sf"/>
</dbReference>
<evidence type="ECO:0000256" key="1">
    <source>
        <dbReference type="ARBA" id="ARBA00008591"/>
    </source>
</evidence>
<dbReference type="AlphaFoldDB" id="A0A511MWK0"/>